<dbReference type="SMART" id="SM00369">
    <property type="entry name" value="LRR_TYP"/>
    <property type="match status" value="9"/>
</dbReference>
<dbReference type="WBParaSite" id="SVE_0617300.1">
    <property type="protein sequence ID" value="SVE_0617300.1"/>
    <property type="gene ID" value="SVE_0617300"/>
</dbReference>
<evidence type="ECO:0000313" key="5">
    <source>
        <dbReference type="Proteomes" id="UP000035680"/>
    </source>
</evidence>
<dbReference type="FunFam" id="3.80.10.10:FF:001164">
    <property type="entry name" value="GH01279p"/>
    <property type="match status" value="1"/>
</dbReference>
<dbReference type="InterPro" id="IPR032675">
    <property type="entry name" value="LRR_dom_sf"/>
</dbReference>
<keyword evidence="2" id="KW-0677">Repeat</keyword>
<accession>A0A0K0FBG2</accession>
<keyword evidence="5" id="KW-1185">Reference proteome</keyword>
<keyword evidence="4" id="KW-0732">Signal</keyword>
<dbReference type="STRING" id="75913.A0A0K0FBG2"/>
<feature type="compositionally biased region" description="Polar residues" evidence="3">
    <location>
        <begin position="543"/>
        <end position="552"/>
    </location>
</feature>
<proteinExistence type="predicted"/>
<dbReference type="PANTHER" id="PTHR45617:SF170">
    <property type="entry name" value="MIP14966P"/>
    <property type="match status" value="1"/>
</dbReference>
<keyword evidence="1" id="KW-0433">Leucine-rich repeat</keyword>
<feature type="signal peptide" evidence="4">
    <location>
        <begin position="1"/>
        <end position="28"/>
    </location>
</feature>
<dbReference type="SUPFAM" id="SSF52058">
    <property type="entry name" value="L domain-like"/>
    <property type="match status" value="1"/>
</dbReference>
<dbReference type="Pfam" id="PF13306">
    <property type="entry name" value="LRR_5"/>
    <property type="match status" value="1"/>
</dbReference>
<name>A0A0K0FBG2_STRVS</name>
<evidence type="ECO:0000256" key="3">
    <source>
        <dbReference type="SAM" id="MobiDB-lite"/>
    </source>
</evidence>
<dbReference type="PROSITE" id="PS51450">
    <property type="entry name" value="LRR"/>
    <property type="match status" value="3"/>
</dbReference>
<evidence type="ECO:0000256" key="1">
    <source>
        <dbReference type="ARBA" id="ARBA00022614"/>
    </source>
</evidence>
<dbReference type="AlphaFoldDB" id="A0A0K0FBG2"/>
<feature type="chain" id="PRO_5005329446" evidence="4">
    <location>
        <begin position="29"/>
        <end position="607"/>
    </location>
</feature>
<feature type="compositionally biased region" description="Basic and acidic residues" evidence="3">
    <location>
        <begin position="554"/>
        <end position="571"/>
    </location>
</feature>
<dbReference type="Proteomes" id="UP000035680">
    <property type="component" value="Unassembled WGS sequence"/>
</dbReference>
<dbReference type="InterPro" id="IPR001611">
    <property type="entry name" value="Leu-rich_rpt"/>
</dbReference>
<evidence type="ECO:0000256" key="4">
    <source>
        <dbReference type="SAM" id="SignalP"/>
    </source>
</evidence>
<feature type="region of interest" description="Disordered" evidence="3">
    <location>
        <begin position="535"/>
        <end position="607"/>
    </location>
</feature>
<evidence type="ECO:0000256" key="2">
    <source>
        <dbReference type="ARBA" id="ARBA00022737"/>
    </source>
</evidence>
<dbReference type="PANTHER" id="PTHR45617">
    <property type="entry name" value="LEUCINE RICH REPEAT FAMILY PROTEIN"/>
    <property type="match status" value="1"/>
</dbReference>
<dbReference type="InterPro" id="IPR003591">
    <property type="entry name" value="Leu-rich_rpt_typical-subtyp"/>
</dbReference>
<reference evidence="6" key="2">
    <citation type="submission" date="2015-08" db="UniProtKB">
        <authorList>
            <consortium name="WormBaseParasite"/>
        </authorList>
    </citation>
    <scope>IDENTIFICATION</scope>
</reference>
<dbReference type="InterPro" id="IPR026906">
    <property type="entry name" value="LRR_5"/>
</dbReference>
<feature type="compositionally biased region" description="Basic and acidic residues" evidence="3">
    <location>
        <begin position="597"/>
        <end position="607"/>
    </location>
</feature>
<sequence>MWPSNKLMLLKFIFVILCITIHLSSINGICPDFMKNQTVCTCTNFIDGPIIKCFGPEGPTIVDKLKKKPMEIRELAIEKANIIEIGARAFKNLKIKKLVLDNNKIKLIHPDAFKGLENALVDLSINMNKLSYIPTSALEHLKVLSILSIRCNMISDIKDIAFKSKLNLIDLNLSCNQICSIHDDAFVNIKHSIQNLVLDQNCLKKVPGKSINNMTNLIGLHMKYNNIKKIEEGDLTDLQSLNIITATGNKIELIEQGAVGKNNSIKYIYLGDNAFTKLENCNLSNFKEVEVIDLSYNKITEVPANVFTQLEHLQHLNLEANAIRDISNGAFDGIPLLLLWLPHNCLSMISASMFKGALFLRQVSLAHNNIHIVQPLSFAHLANLHTLDLSFNKIKNLQPGAIDGSDYLTVRLQENPMVCSQDGFHVMNGHDAINLTTEPNNICKTEYNHDFIDICPKKISAPGTQPCCTQKVSKPTTTTPIPIKKKTKLILSTPKPKVKILDMHPPQVVPDSAGSNMHIKRRKFNMERFWRLSKRPTEPLSGMTKSTETTPEPKSVDEEKFGSVPGEHNELKSTSLADTKRKSDDSNFNLDAPVATIEKDAHVALTA</sequence>
<dbReference type="SMART" id="SM00365">
    <property type="entry name" value="LRR_SD22"/>
    <property type="match status" value="5"/>
</dbReference>
<protein>
    <submittedName>
        <fullName evidence="6">Slit homolog 1 protein-like</fullName>
    </submittedName>
</protein>
<evidence type="ECO:0000313" key="6">
    <source>
        <dbReference type="WBParaSite" id="SVE_0617300.1"/>
    </source>
</evidence>
<organism evidence="5 6">
    <name type="scientific">Strongyloides venezuelensis</name>
    <name type="common">Threadworm</name>
    <dbReference type="NCBI Taxonomy" id="75913"/>
    <lineage>
        <taxon>Eukaryota</taxon>
        <taxon>Metazoa</taxon>
        <taxon>Ecdysozoa</taxon>
        <taxon>Nematoda</taxon>
        <taxon>Chromadorea</taxon>
        <taxon>Rhabditida</taxon>
        <taxon>Tylenchina</taxon>
        <taxon>Panagrolaimomorpha</taxon>
        <taxon>Strongyloidoidea</taxon>
        <taxon>Strongyloididae</taxon>
        <taxon>Strongyloides</taxon>
    </lineage>
</organism>
<reference evidence="5" key="1">
    <citation type="submission" date="2014-07" db="EMBL/GenBank/DDBJ databases">
        <authorList>
            <person name="Martin A.A"/>
            <person name="De Silva N."/>
        </authorList>
    </citation>
    <scope>NUCLEOTIDE SEQUENCE</scope>
</reference>
<dbReference type="Gene3D" id="3.80.10.10">
    <property type="entry name" value="Ribonuclease Inhibitor"/>
    <property type="match status" value="3"/>
</dbReference>
<dbReference type="Pfam" id="PF13855">
    <property type="entry name" value="LRR_8"/>
    <property type="match status" value="3"/>
</dbReference>